<name>A0A1B2EYH6_9HYPH</name>
<dbReference type="InterPro" id="IPR020602">
    <property type="entry name" value="GTP_CycHdrlase_I_dom"/>
</dbReference>
<dbReference type="GO" id="GO:0006729">
    <property type="term" value="P:tetrahydrobiopterin biosynthetic process"/>
    <property type="evidence" value="ECO:0007669"/>
    <property type="project" value="TreeGrafter"/>
</dbReference>
<dbReference type="GO" id="GO:0008270">
    <property type="term" value="F:zinc ion binding"/>
    <property type="evidence" value="ECO:0007669"/>
    <property type="project" value="TreeGrafter"/>
</dbReference>
<organism evidence="9">
    <name type="scientific">Microvirga ossetica</name>
    <dbReference type="NCBI Taxonomy" id="1882682"/>
    <lineage>
        <taxon>Bacteria</taxon>
        <taxon>Pseudomonadati</taxon>
        <taxon>Pseudomonadota</taxon>
        <taxon>Alphaproteobacteria</taxon>
        <taxon>Hyphomicrobiales</taxon>
        <taxon>Methylobacteriaceae</taxon>
        <taxon>Microvirga</taxon>
    </lineage>
</organism>
<evidence type="ECO:0000256" key="6">
    <source>
        <dbReference type="ARBA" id="ARBA00022801"/>
    </source>
</evidence>
<keyword evidence="6" id="KW-0378">Hydrolase</keyword>
<evidence type="ECO:0000256" key="2">
    <source>
        <dbReference type="ARBA" id="ARBA00005080"/>
    </source>
</evidence>
<dbReference type="Gene3D" id="3.30.1130.10">
    <property type="match status" value="1"/>
</dbReference>
<dbReference type="UniPathway" id="UPA00848">
    <property type="reaction ID" value="UER00151"/>
</dbReference>
<protein>
    <recommendedName>
        <fullName evidence="4">GTP cyclohydrolase I</fullName>
        <ecNumber evidence="4">3.5.4.16</ecNumber>
    </recommendedName>
</protein>
<comment type="subunit">
    <text evidence="3">Toroid-shaped homodecamer, composed of two pentamers of five dimers.</text>
</comment>
<accession>A0A1B2EYH6</accession>
<evidence type="ECO:0000256" key="7">
    <source>
        <dbReference type="ARBA" id="ARBA00023134"/>
    </source>
</evidence>
<evidence type="ECO:0000256" key="3">
    <source>
        <dbReference type="ARBA" id="ARBA00011857"/>
    </source>
</evidence>
<dbReference type="RefSeq" id="WP_099515849.1">
    <property type="nucleotide sequence ID" value="NZ_CP016620.1"/>
</dbReference>
<evidence type="ECO:0000313" key="9">
    <source>
        <dbReference type="EMBL" id="ANY85030.1"/>
    </source>
</evidence>
<evidence type="ECO:0000259" key="8">
    <source>
        <dbReference type="Pfam" id="PF01227"/>
    </source>
</evidence>
<geneLocation type="plasmid" evidence="9">
    <name>unnamed4</name>
</geneLocation>
<comment type="catalytic activity">
    <reaction evidence="1">
        <text>GTP + H2O = 7,8-dihydroneopterin 3'-triphosphate + formate + H(+)</text>
        <dbReference type="Rhea" id="RHEA:17473"/>
        <dbReference type="ChEBI" id="CHEBI:15377"/>
        <dbReference type="ChEBI" id="CHEBI:15378"/>
        <dbReference type="ChEBI" id="CHEBI:15740"/>
        <dbReference type="ChEBI" id="CHEBI:37565"/>
        <dbReference type="ChEBI" id="CHEBI:58462"/>
        <dbReference type="EC" id="3.5.4.16"/>
    </reaction>
</comment>
<dbReference type="PANTHER" id="PTHR11109:SF7">
    <property type="entry name" value="GTP CYCLOHYDROLASE 1"/>
    <property type="match status" value="1"/>
</dbReference>
<keyword evidence="5" id="KW-0554">One-carbon metabolism</keyword>
<proteinExistence type="predicted"/>
<gene>
    <name evidence="9" type="ORF">BB934_43230</name>
</gene>
<dbReference type="GO" id="GO:0003934">
    <property type="term" value="F:GTP cyclohydrolase I activity"/>
    <property type="evidence" value="ECO:0007669"/>
    <property type="project" value="UniProtKB-EC"/>
</dbReference>
<evidence type="ECO:0000256" key="4">
    <source>
        <dbReference type="ARBA" id="ARBA00012715"/>
    </source>
</evidence>
<reference evidence="9" key="1">
    <citation type="submission" date="2016-07" db="EMBL/GenBank/DDBJ databases">
        <title>Microvirga ossetica sp. nov. a new species of rhizobia isolated from root nodules of the legume species Vicia alpestris Steven originated from North Ossetia region in the Caucasus.</title>
        <authorList>
            <person name="Safronova V.I."/>
            <person name="Kuznetsova I.G."/>
            <person name="Sazanova A.L."/>
            <person name="Belimov A."/>
            <person name="Andronov E."/>
            <person name="Osledkin Y.S."/>
            <person name="Onishchuk O.P."/>
            <person name="Kurchak O.N."/>
            <person name="Shaposhnikov A.I."/>
            <person name="Willems A."/>
            <person name="Tikhonovich I.A."/>
        </authorList>
    </citation>
    <scope>NUCLEOTIDE SEQUENCE [LARGE SCALE GENOMIC DNA]</scope>
    <source>
        <strain evidence="9">V5/3M</strain>
        <plasmid evidence="9">unnamed4</plasmid>
    </source>
</reference>
<evidence type="ECO:0000256" key="5">
    <source>
        <dbReference type="ARBA" id="ARBA00022563"/>
    </source>
</evidence>
<dbReference type="Gene3D" id="1.10.286.10">
    <property type="match status" value="1"/>
</dbReference>
<dbReference type="GO" id="GO:0006730">
    <property type="term" value="P:one-carbon metabolic process"/>
    <property type="evidence" value="ECO:0007669"/>
    <property type="project" value="UniProtKB-KW"/>
</dbReference>
<dbReference type="GO" id="GO:0005737">
    <property type="term" value="C:cytoplasm"/>
    <property type="evidence" value="ECO:0007669"/>
    <property type="project" value="TreeGrafter"/>
</dbReference>
<dbReference type="OrthoDB" id="9801207at2"/>
<dbReference type="SUPFAM" id="SSF55620">
    <property type="entry name" value="Tetrahydrobiopterin biosynthesis enzymes-like"/>
    <property type="match status" value="1"/>
</dbReference>
<dbReference type="InterPro" id="IPR043134">
    <property type="entry name" value="GTP-CH-I_N"/>
</dbReference>
<keyword evidence="9" id="KW-0614">Plasmid</keyword>
<dbReference type="AlphaFoldDB" id="A0A1B2EYH6"/>
<dbReference type="GO" id="GO:0046654">
    <property type="term" value="P:tetrahydrofolate biosynthetic process"/>
    <property type="evidence" value="ECO:0007669"/>
    <property type="project" value="InterPro"/>
</dbReference>
<comment type="pathway">
    <text evidence="2">Cofactor biosynthesis; 7,8-dihydroneopterin triphosphate biosynthesis; 7,8-dihydroneopterin triphosphate from GTP: step 1/1.</text>
</comment>
<sequence length="224" mass="25374">MNFYPRDLNLARLCNEALEQPLTAGERDIMIAAAARKVEELFDILRIDHRNDHNTQETPQRVAKMYVEEILEGRYSAPPKITEFDNAQAYDQLIVTGPIELRSMCAHHMMPIYGAAYIGILPSADGKIIGLSKYDRIVEYFAARLQIQEELVKQIGQYIMDMTSPRGLAVRISAVHMCKTQRGVRASHRSRMVNTYYWGEMASDAALKSEFLQECTALDRAGSA</sequence>
<dbReference type="Pfam" id="PF01227">
    <property type="entry name" value="GTP_cyclohydroI"/>
    <property type="match status" value="1"/>
</dbReference>
<keyword evidence="7" id="KW-0342">GTP-binding</keyword>
<feature type="domain" description="GTP cyclohydrolase I" evidence="8">
    <location>
        <begin position="36"/>
        <end position="215"/>
    </location>
</feature>
<keyword evidence="7" id="KW-0547">Nucleotide-binding</keyword>
<dbReference type="PANTHER" id="PTHR11109">
    <property type="entry name" value="GTP CYCLOHYDROLASE I"/>
    <property type="match status" value="1"/>
</dbReference>
<dbReference type="EC" id="3.5.4.16" evidence="4"/>
<dbReference type="GO" id="GO:0005525">
    <property type="term" value="F:GTP binding"/>
    <property type="evidence" value="ECO:0007669"/>
    <property type="project" value="UniProtKB-KW"/>
</dbReference>
<dbReference type="InterPro" id="IPR001474">
    <property type="entry name" value="GTP_CycHdrlase_I"/>
</dbReference>
<dbReference type="KEGG" id="moc:BB934_43230"/>
<dbReference type="InterPro" id="IPR043133">
    <property type="entry name" value="GTP-CH-I_C/QueF"/>
</dbReference>
<evidence type="ECO:0000256" key="1">
    <source>
        <dbReference type="ARBA" id="ARBA00001052"/>
    </source>
</evidence>
<dbReference type="EMBL" id="CP016620">
    <property type="protein sequence ID" value="ANY85030.1"/>
    <property type="molecule type" value="Genomic_DNA"/>
</dbReference>